<gene>
    <name evidence="1" type="ORF">K0M31_004471</name>
</gene>
<proteinExistence type="predicted"/>
<dbReference type="EMBL" id="JAHYIQ010000013">
    <property type="protein sequence ID" value="KAK1126850.1"/>
    <property type="molecule type" value="Genomic_DNA"/>
</dbReference>
<name>A0AA40FXH6_9HYME</name>
<reference evidence="1" key="1">
    <citation type="submission" date="2021-10" db="EMBL/GenBank/DDBJ databases">
        <title>Melipona bicolor Genome sequencing and assembly.</title>
        <authorList>
            <person name="Araujo N.S."/>
            <person name="Arias M.C."/>
        </authorList>
    </citation>
    <scope>NUCLEOTIDE SEQUENCE</scope>
    <source>
        <strain evidence="1">USP_2M_L1-L4_2017</strain>
        <tissue evidence="1">Whole body</tissue>
    </source>
</reference>
<dbReference type="Proteomes" id="UP001177670">
    <property type="component" value="Unassembled WGS sequence"/>
</dbReference>
<protein>
    <submittedName>
        <fullName evidence="1">Uncharacterized protein</fullName>
    </submittedName>
</protein>
<organism evidence="1 2">
    <name type="scientific">Melipona bicolor</name>
    <dbReference type="NCBI Taxonomy" id="60889"/>
    <lineage>
        <taxon>Eukaryota</taxon>
        <taxon>Metazoa</taxon>
        <taxon>Ecdysozoa</taxon>
        <taxon>Arthropoda</taxon>
        <taxon>Hexapoda</taxon>
        <taxon>Insecta</taxon>
        <taxon>Pterygota</taxon>
        <taxon>Neoptera</taxon>
        <taxon>Endopterygota</taxon>
        <taxon>Hymenoptera</taxon>
        <taxon>Apocrita</taxon>
        <taxon>Aculeata</taxon>
        <taxon>Apoidea</taxon>
        <taxon>Anthophila</taxon>
        <taxon>Apidae</taxon>
        <taxon>Melipona</taxon>
    </lineage>
</organism>
<evidence type="ECO:0000313" key="1">
    <source>
        <dbReference type="EMBL" id="KAK1126850.1"/>
    </source>
</evidence>
<accession>A0AA40FXH6</accession>
<comment type="caution">
    <text evidence="1">The sequence shown here is derived from an EMBL/GenBank/DDBJ whole genome shotgun (WGS) entry which is preliminary data.</text>
</comment>
<sequence length="113" mass="12727">MGSGKAGLLRHGCEHVDRLANTSGPPERLDTLVSIWWWFPWSGLREIPAGSFEELYLISASSCDVCVFHRRQQNSMIRCDDLSDDHVTVLRQVLAPRDLDPGLDDFRLLTCSA</sequence>
<dbReference type="AlphaFoldDB" id="A0AA40FXH6"/>
<keyword evidence="2" id="KW-1185">Reference proteome</keyword>
<evidence type="ECO:0000313" key="2">
    <source>
        <dbReference type="Proteomes" id="UP001177670"/>
    </source>
</evidence>